<dbReference type="SMART" id="SM00256">
    <property type="entry name" value="FBOX"/>
    <property type="match status" value="1"/>
</dbReference>
<dbReference type="PANTHER" id="PTHR15537:SF2">
    <property type="entry name" value="F-BOX ONLY PROTEIN 7"/>
    <property type="match status" value="1"/>
</dbReference>
<feature type="domain" description="F-box" evidence="1">
    <location>
        <begin position="300"/>
        <end position="346"/>
    </location>
</feature>
<dbReference type="GO" id="GO:0019901">
    <property type="term" value="F:protein kinase binding"/>
    <property type="evidence" value="ECO:0007669"/>
    <property type="project" value="InterPro"/>
</dbReference>
<dbReference type="AlphaFoldDB" id="A0A8J2RKV9"/>
<dbReference type="Proteomes" id="UP000789390">
    <property type="component" value="Unassembled WGS sequence"/>
</dbReference>
<comment type="caution">
    <text evidence="2">The sequence shown here is derived from an EMBL/GenBank/DDBJ whole genome shotgun (WGS) entry which is preliminary data.</text>
</comment>
<dbReference type="GO" id="GO:1903599">
    <property type="term" value="P:positive regulation of autophagy of mitochondrion"/>
    <property type="evidence" value="ECO:0007669"/>
    <property type="project" value="TreeGrafter"/>
</dbReference>
<dbReference type="InterPro" id="IPR036047">
    <property type="entry name" value="F-box-like_dom_sf"/>
</dbReference>
<reference evidence="2" key="1">
    <citation type="submission" date="2021-11" db="EMBL/GenBank/DDBJ databases">
        <authorList>
            <person name="Schell T."/>
        </authorList>
    </citation>
    <scope>NUCLEOTIDE SEQUENCE</scope>
    <source>
        <strain evidence="2">M5</strain>
    </source>
</reference>
<dbReference type="Gene3D" id="3.40.1000.30">
    <property type="match status" value="1"/>
</dbReference>
<protein>
    <recommendedName>
        <fullName evidence="1">F-box domain-containing protein</fullName>
    </recommendedName>
</protein>
<dbReference type="InterPro" id="IPR001810">
    <property type="entry name" value="F-box_dom"/>
</dbReference>
<dbReference type="SUPFAM" id="SSF81383">
    <property type="entry name" value="F-box domain"/>
    <property type="match status" value="1"/>
</dbReference>
<evidence type="ECO:0000313" key="3">
    <source>
        <dbReference type="Proteomes" id="UP000789390"/>
    </source>
</evidence>
<name>A0A8J2RKV9_9CRUS</name>
<accession>A0A8J2RKV9</accession>
<dbReference type="EMBL" id="CAKKLH010000068">
    <property type="protein sequence ID" value="CAH0101803.1"/>
    <property type="molecule type" value="Genomic_DNA"/>
</dbReference>
<dbReference type="InterPro" id="IPR047118">
    <property type="entry name" value="Fbxo7"/>
</dbReference>
<gene>
    <name evidence="2" type="ORF">DGAL_LOCUS4154</name>
</gene>
<dbReference type="Gene3D" id="1.20.1280.50">
    <property type="match status" value="1"/>
</dbReference>
<sequence length="459" mass="51196">MSGRMRLRLKGELFANQVVTEFDSNCVTVSELKIRVQDILQINDEEFLRSIQLSMNGKQALLAEDTELLSNLGFVSGDAIYLLGTYSGERTTKFLKISHNSSLENESSNQPTVSDSLQQQEASLVATIETKQGDIVEDTCDGIEKHLPLSDTPDLLIPESLTRLIASNSPDILFESTLEKLAGLLHILMVETGFEPQTSKSCSDSFCTLPDSWKLTKETLRLNYKTRSQSPSTIILSLMGPLVIACGIGSGGKSMSLKLKPNESMSVGGKQLKQLSIDFKNEIAFPLYVHTEREANGECPAHLSNLPPEIISNVLQRLDFKSLCRMAITSRLFQQLASQPTIWKRLVKRDLLGKKPAPQTMNWKQFYKDEYLLEKKQREVSRTIRVSRLPQSFFPTPLVYPDGMGGHEFPGMVGGYSDLYPDLRGFGPLPPGRRLPFNNDGGLGFPSPFPMRFRGFPPI</sequence>
<proteinExistence type="predicted"/>
<dbReference type="OrthoDB" id="101791at2759"/>
<keyword evidence="3" id="KW-1185">Reference proteome</keyword>
<dbReference type="PANTHER" id="PTHR15537">
    <property type="entry name" value="F-BOX ONLY PROTEIN 7"/>
    <property type="match status" value="1"/>
</dbReference>
<evidence type="ECO:0000313" key="2">
    <source>
        <dbReference type="EMBL" id="CAH0101803.1"/>
    </source>
</evidence>
<evidence type="ECO:0000259" key="1">
    <source>
        <dbReference type="PROSITE" id="PS50181"/>
    </source>
</evidence>
<dbReference type="Pfam" id="PF12937">
    <property type="entry name" value="F-box-like"/>
    <property type="match status" value="1"/>
</dbReference>
<organism evidence="2 3">
    <name type="scientific">Daphnia galeata</name>
    <dbReference type="NCBI Taxonomy" id="27404"/>
    <lineage>
        <taxon>Eukaryota</taxon>
        <taxon>Metazoa</taxon>
        <taxon>Ecdysozoa</taxon>
        <taxon>Arthropoda</taxon>
        <taxon>Crustacea</taxon>
        <taxon>Branchiopoda</taxon>
        <taxon>Diplostraca</taxon>
        <taxon>Cladocera</taxon>
        <taxon>Anomopoda</taxon>
        <taxon>Daphniidae</taxon>
        <taxon>Daphnia</taxon>
    </lineage>
</organism>
<dbReference type="PROSITE" id="PS50181">
    <property type="entry name" value="FBOX"/>
    <property type="match status" value="1"/>
</dbReference>